<keyword evidence="5" id="KW-0021">Allosteric enzyme</keyword>
<feature type="domain" description="Phosphoribosyltransferase" evidence="10">
    <location>
        <begin position="11"/>
        <end position="63"/>
    </location>
</feature>
<dbReference type="SUPFAM" id="SSF53271">
    <property type="entry name" value="PRTase-like"/>
    <property type="match status" value="1"/>
</dbReference>
<dbReference type="CDD" id="cd06223">
    <property type="entry name" value="PRTases_typeI"/>
    <property type="match status" value="1"/>
</dbReference>
<keyword evidence="6" id="KW-0328">Glycosyltransferase</keyword>
<evidence type="ECO:0000256" key="6">
    <source>
        <dbReference type="ARBA" id="ARBA00022676"/>
    </source>
</evidence>
<dbReference type="InterPro" id="IPR000836">
    <property type="entry name" value="PRTase_dom"/>
</dbReference>
<evidence type="ECO:0000256" key="2">
    <source>
        <dbReference type="ARBA" id="ARBA00005180"/>
    </source>
</evidence>
<comment type="pathway">
    <text evidence="2">Pyrimidine metabolism; UMP biosynthesis via salvage pathway; UMP from uracil: step 1/1.</text>
</comment>
<evidence type="ECO:0000313" key="11">
    <source>
        <dbReference type="EMBL" id="KAL1886718.1"/>
    </source>
</evidence>
<protein>
    <recommendedName>
        <fullName evidence="4">uracil phosphoribosyltransferase</fullName>
        <ecNumber evidence="4">2.4.2.9</ecNumber>
    </recommendedName>
</protein>
<name>A0ABR3YEJ9_9EURO</name>
<evidence type="ECO:0000256" key="9">
    <source>
        <dbReference type="ARBA" id="ARBA00023134"/>
    </source>
</evidence>
<comment type="similarity">
    <text evidence="3">Belongs to the UPRTase family.</text>
</comment>
<evidence type="ECO:0000256" key="4">
    <source>
        <dbReference type="ARBA" id="ARBA00011894"/>
    </source>
</evidence>
<keyword evidence="7" id="KW-0808">Transferase</keyword>
<keyword evidence="12" id="KW-1185">Reference proteome</keyword>
<evidence type="ECO:0000256" key="7">
    <source>
        <dbReference type="ARBA" id="ARBA00022679"/>
    </source>
</evidence>
<dbReference type="Proteomes" id="UP001583193">
    <property type="component" value="Unassembled WGS sequence"/>
</dbReference>
<dbReference type="Pfam" id="PF14681">
    <property type="entry name" value="UPRTase"/>
    <property type="match status" value="2"/>
</dbReference>
<dbReference type="InterPro" id="IPR050054">
    <property type="entry name" value="UPRTase/APRTase"/>
</dbReference>
<dbReference type="EC" id="2.4.2.9" evidence="4"/>
<accession>A0ABR3YEJ9</accession>
<evidence type="ECO:0000313" key="12">
    <source>
        <dbReference type="Proteomes" id="UP001583193"/>
    </source>
</evidence>
<dbReference type="Gene3D" id="3.40.50.2020">
    <property type="match status" value="2"/>
</dbReference>
<reference evidence="11 12" key="1">
    <citation type="journal article" date="2024" name="IMA Fungus">
        <title>IMA Genome - F19 : A genome assembly and annotation guide to empower mycologists, including annotated draft genome sequences of Ceratocystis pirilliformis, Diaporthe australafricana, Fusarium ophioides, Paecilomyces lecythidis, and Sporothrix stenoceras.</title>
        <authorList>
            <person name="Aylward J."/>
            <person name="Wilson A.M."/>
            <person name="Visagie C.M."/>
            <person name="Spraker J."/>
            <person name="Barnes I."/>
            <person name="Buitendag C."/>
            <person name="Ceriani C."/>
            <person name="Del Mar Angel L."/>
            <person name="du Plessis D."/>
            <person name="Fuchs T."/>
            <person name="Gasser K."/>
            <person name="Kramer D."/>
            <person name="Li W."/>
            <person name="Munsamy K."/>
            <person name="Piso A."/>
            <person name="Price J.L."/>
            <person name="Sonnekus B."/>
            <person name="Thomas C."/>
            <person name="van der Nest A."/>
            <person name="van Dijk A."/>
            <person name="van Heerden A."/>
            <person name="van Vuuren N."/>
            <person name="Yilmaz N."/>
            <person name="Duong T.A."/>
            <person name="van der Merwe N.A."/>
            <person name="Wingfield M.J."/>
            <person name="Wingfield B.D."/>
        </authorList>
    </citation>
    <scope>NUCLEOTIDE SEQUENCE [LARGE SCALE GENOMIC DNA]</scope>
    <source>
        <strain evidence="11 12">CMW 18167</strain>
    </source>
</reference>
<proteinExistence type="inferred from homology"/>
<evidence type="ECO:0000259" key="10">
    <source>
        <dbReference type="Pfam" id="PF14681"/>
    </source>
</evidence>
<dbReference type="InterPro" id="IPR029057">
    <property type="entry name" value="PRTase-like"/>
</dbReference>
<dbReference type="PANTHER" id="PTHR32315">
    <property type="entry name" value="ADENINE PHOSPHORIBOSYLTRANSFERASE"/>
    <property type="match status" value="1"/>
</dbReference>
<comment type="cofactor">
    <cofactor evidence="1">
        <name>Mg(2+)</name>
        <dbReference type="ChEBI" id="CHEBI:18420"/>
    </cofactor>
</comment>
<evidence type="ECO:0000256" key="8">
    <source>
        <dbReference type="ARBA" id="ARBA00022741"/>
    </source>
</evidence>
<keyword evidence="9" id="KW-0342">GTP-binding</keyword>
<comment type="caution">
    <text evidence="11">The sequence shown here is derived from an EMBL/GenBank/DDBJ whole genome shotgun (WGS) entry which is preliminary data.</text>
</comment>
<evidence type="ECO:0000256" key="1">
    <source>
        <dbReference type="ARBA" id="ARBA00001946"/>
    </source>
</evidence>
<gene>
    <name evidence="11" type="ORF">Plec18167_000652</name>
</gene>
<evidence type="ECO:0000256" key="3">
    <source>
        <dbReference type="ARBA" id="ARBA00009516"/>
    </source>
</evidence>
<organism evidence="11 12">
    <name type="scientific">Paecilomyces lecythidis</name>
    <dbReference type="NCBI Taxonomy" id="3004212"/>
    <lineage>
        <taxon>Eukaryota</taxon>
        <taxon>Fungi</taxon>
        <taxon>Dikarya</taxon>
        <taxon>Ascomycota</taxon>
        <taxon>Pezizomycotina</taxon>
        <taxon>Eurotiomycetes</taxon>
        <taxon>Eurotiomycetidae</taxon>
        <taxon>Eurotiales</taxon>
        <taxon>Thermoascaceae</taxon>
        <taxon>Paecilomyces</taxon>
    </lineage>
</organism>
<feature type="domain" description="Phosphoribosyltransferase" evidence="10">
    <location>
        <begin position="64"/>
        <end position="201"/>
    </location>
</feature>
<dbReference type="EMBL" id="JAVDPF010000001">
    <property type="protein sequence ID" value="KAL1886718.1"/>
    <property type="molecule type" value="Genomic_DNA"/>
</dbReference>
<sequence>MGSSFPANVHVSAHPCLRAKLSQLRSHTTSTRETKLLVHEITAILACEALGQTLTVTETGKATIQSLLPEDIPVHHLGLFRERSTLQPVEYYNNLPFHRPDTFSKTDTTSAPNELAAHTAILVDPVIATGGTADAAIQLLRDWGVQRILYLSILGSESGVRRAAEEWPEGVQVWVGAVDQTCDERGMIVPGLGDIGDRLFKAVGK</sequence>
<dbReference type="PANTHER" id="PTHR32315:SF4">
    <property type="entry name" value="URACIL PHOSPHORIBOSYLTRANSFERASE, CHLOROPLASTIC"/>
    <property type="match status" value="1"/>
</dbReference>
<keyword evidence="8" id="KW-0547">Nucleotide-binding</keyword>
<evidence type="ECO:0000256" key="5">
    <source>
        <dbReference type="ARBA" id="ARBA00022533"/>
    </source>
</evidence>